<protein>
    <submittedName>
        <fullName evidence="1">Uncharacterized protein</fullName>
    </submittedName>
</protein>
<evidence type="ECO:0000313" key="1">
    <source>
        <dbReference type="EMBL" id="GAA5228581.1"/>
    </source>
</evidence>
<reference evidence="2" key="1">
    <citation type="journal article" date="2019" name="Int. J. Syst. Evol. Microbiol.">
        <title>The Global Catalogue of Microorganisms (GCM) 10K type strain sequencing project: providing services to taxonomists for standard genome sequencing and annotation.</title>
        <authorList>
            <consortium name="The Broad Institute Genomics Platform"/>
            <consortium name="The Broad Institute Genome Sequencing Center for Infectious Disease"/>
            <person name="Wu L."/>
            <person name="Ma J."/>
        </authorList>
    </citation>
    <scope>NUCLEOTIDE SEQUENCE [LARGE SCALE GENOMIC DNA]</scope>
    <source>
        <strain evidence="2">JCM 18952</strain>
    </source>
</reference>
<proteinExistence type="predicted"/>
<accession>A0ABP9TQC8</accession>
<organism evidence="1 2">
    <name type="scientific">Paeniglutamicibacter antarcticus</name>
    <dbReference type="NCBI Taxonomy" id="494023"/>
    <lineage>
        <taxon>Bacteria</taxon>
        <taxon>Bacillati</taxon>
        <taxon>Actinomycetota</taxon>
        <taxon>Actinomycetes</taxon>
        <taxon>Micrococcales</taxon>
        <taxon>Micrococcaceae</taxon>
        <taxon>Paeniglutamicibacter</taxon>
    </lineage>
</organism>
<name>A0ABP9TQC8_9MICC</name>
<comment type="caution">
    <text evidence="1">The sequence shown here is derived from an EMBL/GenBank/DDBJ whole genome shotgun (WGS) entry which is preliminary data.</text>
</comment>
<keyword evidence="2" id="KW-1185">Reference proteome</keyword>
<gene>
    <name evidence="1" type="ORF">GCM10025778_31190</name>
</gene>
<evidence type="ECO:0000313" key="2">
    <source>
        <dbReference type="Proteomes" id="UP001501257"/>
    </source>
</evidence>
<dbReference type="Proteomes" id="UP001501257">
    <property type="component" value="Unassembled WGS sequence"/>
</dbReference>
<dbReference type="EMBL" id="BAABLK010000082">
    <property type="protein sequence ID" value="GAA5228581.1"/>
    <property type="molecule type" value="Genomic_DNA"/>
</dbReference>
<sequence length="56" mass="6065">MQGFPRFSIQTIVSFRAIVAGPTIGRLEAFLTLCNVRESGNSSAAIDLARGDEHSR</sequence>